<gene>
    <name evidence="2" type="primary">CFAP46</name>
</gene>
<dbReference type="InterPro" id="IPR019734">
    <property type="entry name" value="TPR_rpt"/>
</dbReference>
<protein>
    <submittedName>
        <fullName evidence="2">Cilia and flagella associated protein 46</fullName>
    </submittedName>
</protein>
<evidence type="ECO:0000313" key="3">
    <source>
        <dbReference type="Proteomes" id="UP000694387"/>
    </source>
</evidence>
<feature type="compositionally biased region" description="Basic and acidic residues" evidence="1">
    <location>
        <begin position="1279"/>
        <end position="1300"/>
    </location>
</feature>
<dbReference type="InterPro" id="IPR039586">
    <property type="entry name" value="CFAP46"/>
</dbReference>
<dbReference type="GO" id="GO:0035082">
    <property type="term" value="P:axoneme assembly"/>
    <property type="evidence" value="ECO:0007669"/>
    <property type="project" value="InterPro"/>
</dbReference>
<dbReference type="SMART" id="SM00028">
    <property type="entry name" value="TPR"/>
    <property type="match status" value="5"/>
</dbReference>
<proteinExistence type="predicted"/>
<dbReference type="PANTHER" id="PTHR15977">
    <property type="entry name" value="CILIA- AND FLAGELLA-ASSOCIATED PROTEIN 46"/>
    <property type="match status" value="1"/>
</dbReference>
<reference evidence="2 3" key="1">
    <citation type="journal article" date="2020" name="Nat. Commun.">
        <title>Donkey genomes provide new insights into domestication and selection for coat color.</title>
        <authorList>
            <person name="Wang"/>
            <person name="C."/>
            <person name="Li"/>
            <person name="H."/>
            <person name="Guo"/>
            <person name="Y."/>
            <person name="Huang"/>
            <person name="J."/>
            <person name="Sun"/>
            <person name="Y."/>
            <person name="Min"/>
            <person name="J."/>
            <person name="Wang"/>
            <person name="J."/>
            <person name="Fang"/>
            <person name="X."/>
            <person name="Zhao"/>
            <person name="Z."/>
            <person name="Wang"/>
            <person name="S."/>
            <person name="Zhang"/>
            <person name="Y."/>
            <person name="Liu"/>
            <person name="Q."/>
            <person name="Jiang"/>
            <person name="Q."/>
            <person name="Wang"/>
            <person name="X."/>
            <person name="Guo"/>
            <person name="Y."/>
            <person name="Yang"/>
            <person name="C."/>
            <person name="Wang"/>
            <person name="Y."/>
            <person name="Tian"/>
            <person name="F."/>
            <person name="Zhuang"/>
            <person name="G."/>
            <person name="Fan"/>
            <person name="Y."/>
            <person name="Gao"/>
            <person name="Q."/>
            <person name="Li"/>
            <person name="Y."/>
            <person name="Ju"/>
            <person name="Z."/>
            <person name="Li"/>
            <person name="J."/>
            <person name="Li"/>
            <person name="R."/>
            <person name="Hou"/>
            <person name="M."/>
            <person name="Yang"/>
            <person name="G."/>
            <person name="Liu"/>
            <person name="G."/>
            <person name="Liu"/>
            <person name="W."/>
            <person name="Guo"/>
            <person name="J."/>
            <person name="Pan"/>
            <person name="S."/>
            <person name="Fan"/>
            <person name="G."/>
            <person name="Zhang"/>
            <person name="W."/>
            <person name="Zhang"/>
            <person name="R."/>
            <person name="Yu"/>
            <person name="J."/>
            <person name="Zhang"/>
            <person name="X."/>
            <person name="Yin"/>
            <person name="Q."/>
            <person name="Ji"/>
            <person name="C."/>
            <person name="Jin"/>
            <person name="Y."/>
            <person name="Yue"/>
            <person name="G."/>
            <person name="Liu"/>
            <person name="M."/>
            <person name="Xu"/>
            <person name="J."/>
            <person name="Liu"/>
            <person name="S."/>
            <person name="Jordana"/>
            <person name="J."/>
            <person name="Noce"/>
            <person name="A."/>
            <person name="Amills"/>
            <person name="M."/>
            <person name="Wu"/>
            <person name="D.D."/>
            <person name="Li"/>
            <person name="S."/>
            <person name="Zhou"/>
            <person name="X. and Zhong"/>
            <person name="J."/>
        </authorList>
    </citation>
    <scope>NUCLEOTIDE SEQUENCE [LARGE SCALE GENOMIC DNA]</scope>
</reference>
<feature type="compositionally biased region" description="Basic and acidic residues" evidence="1">
    <location>
        <begin position="1895"/>
        <end position="1904"/>
    </location>
</feature>
<name>A0A9L0JS95_EQUAS</name>
<dbReference type="GeneTree" id="ENSGT00570000079216"/>
<feature type="region of interest" description="Disordered" evidence="1">
    <location>
        <begin position="1279"/>
        <end position="1304"/>
    </location>
</feature>
<reference evidence="2" key="3">
    <citation type="submission" date="2025-09" db="UniProtKB">
        <authorList>
            <consortium name="Ensembl"/>
        </authorList>
    </citation>
    <scope>IDENTIFICATION</scope>
</reference>
<feature type="region of interest" description="Disordered" evidence="1">
    <location>
        <begin position="2185"/>
        <end position="2208"/>
    </location>
</feature>
<feature type="region of interest" description="Disordered" evidence="1">
    <location>
        <begin position="1179"/>
        <end position="1204"/>
    </location>
</feature>
<feature type="compositionally biased region" description="Basic and acidic residues" evidence="1">
    <location>
        <begin position="1179"/>
        <end position="1189"/>
    </location>
</feature>
<feature type="compositionally biased region" description="Basic and acidic residues" evidence="1">
    <location>
        <begin position="2185"/>
        <end position="2197"/>
    </location>
</feature>
<dbReference type="PANTHER" id="PTHR15977:SF15">
    <property type="entry name" value="CILIA- AND FLAGELLA-ASSOCIATED PROTEIN 46"/>
    <property type="match status" value="1"/>
</dbReference>
<dbReference type="GO" id="GO:0060294">
    <property type="term" value="P:cilium movement involved in cell motility"/>
    <property type="evidence" value="ECO:0007669"/>
    <property type="project" value="InterPro"/>
</dbReference>
<feature type="region of interest" description="Disordered" evidence="1">
    <location>
        <begin position="1879"/>
        <end position="1904"/>
    </location>
</feature>
<reference evidence="2" key="2">
    <citation type="submission" date="2025-08" db="UniProtKB">
        <authorList>
            <consortium name="Ensembl"/>
        </authorList>
    </citation>
    <scope>IDENTIFICATION</scope>
</reference>
<dbReference type="Proteomes" id="UP000694387">
    <property type="component" value="Chromosome 2"/>
</dbReference>
<organism evidence="2 3">
    <name type="scientific">Equus asinus</name>
    <name type="common">Donkey</name>
    <name type="synonym">Equus africanus asinus</name>
    <dbReference type="NCBI Taxonomy" id="9793"/>
    <lineage>
        <taxon>Eukaryota</taxon>
        <taxon>Metazoa</taxon>
        <taxon>Chordata</taxon>
        <taxon>Craniata</taxon>
        <taxon>Vertebrata</taxon>
        <taxon>Euteleostomi</taxon>
        <taxon>Mammalia</taxon>
        <taxon>Eutheria</taxon>
        <taxon>Laurasiatheria</taxon>
        <taxon>Perissodactyla</taxon>
        <taxon>Equidae</taxon>
        <taxon>Equus</taxon>
    </lineage>
</organism>
<keyword evidence="3" id="KW-1185">Reference proteome</keyword>
<feature type="compositionally biased region" description="Basic residues" evidence="1">
    <location>
        <begin position="2198"/>
        <end position="2208"/>
    </location>
</feature>
<dbReference type="InterPro" id="IPR057466">
    <property type="entry name" value="CFAP46_TPR"/>
</dbReference>
<dbReference type="Pfam" id="PF25439">
    <property type="entry name" value="TPR_CFAP46_N"/>
    <property type="match status" value="1"/>
</dbReference>
<evidence type="ECO:0000256" key="1">
    <source>
        <dbReference type="SAM" id="MobiDB-lite"/>
    </source>
</evidence>
<sequence>MDLVVTEELARAESQQDAASLKRAYELIKSANLGKSEFDPTESFSPDLFVLCAEQALKMGQPAVSEDCIQMYFKVKGPVTQFLGRAHLCRAQLCAPKSTENLEEFENCVTQYMKAINFAKGEPRYYFLVYNASVLYWQMVRPFLKPGYHHHLIPSFSQIVTVLNQTEEEDKDWRAELMLELLECYLQAGKKEEAAKFCATAAPFIKANVPQKYRQIFSVMVQHELMDELQLKEEKKTSISLSVTFHINMLKAKLDKNDLPEDDPGKLIEIECLECELEALRLENKVKLYVRAAVETQLNIIQRLDIVLQRAIRLGDPQVIQVVCTTQWNMCLPLLQHNLRHHLRKPLTSIVEILEKVDSLMVLLRCQAHMEMACIEEDEDRLEPAMEHLQKAMRLDSLGLYQDNLWIAFNRLHLCTMLYQSPERPEDKATMAIEQAKKAIPKDSVRKKRALLVNAGLALAPDAFQIVLDSENEAKVSTGKNRGRFTYLSSKARHHIVSVDKATGHLRRLGNENDKDRIQIWAELAKVARKQGVWDVCRAASRFCLLYDKVKVKKPVKWKRGKKKKGGDSSVQDTWGPSEAVLQRQASPSLLRKFAEVGFICAEATVHLLRSEGVELNDCPSPPEDLSQHAAAATWKSLSQYAMSNWLRSAEIGQEIREAWIVQNAVVYVLNHNHHLIMAGRQKELVDALYHLLSIVKAMGHGGDSVTLVMLCNALARGLIINWIPTQTPEKSRKLVRPNVFHAPVDSGASSEVRTAVEVCEFALNLTNGSVPEEAVPVNARQQLIATWVKGKQLLQQQIGPRLGTDEQSTNEDINSVTRVLVALEMYSCNGLGLMDFTVPPLAQVVKMACECSWSDPLVELQTLTRLTHFAFAAHDHEITMACSQKAIQMGIKCLRMVEAQLMAEMLSTTACTQGRSILENLRGRKQLRLPAAKAFLESARFGGMAGSSALVMLAARHYWNTWLPLLSSAGNRKKCKGALQRIISIINKTEAKKQEKGKTLLLHQWPTADLQSGGTTEGYFLPGTEDDLTLRAALYGLLFHCHADHADWEGGLKVLDEALQVLPRTAHRLLIFKHMVIVKAKLGQNFTMEIQKFKDESEDYLAHMWHRLALNSKTICGELTCYHNAIQALQKPESDWQKIDYIMEFSEWLYYKHFPIEDVIFHLRSAIDMLLLMKPARDTPEPAEEHRSPQATSESPGSEDRGTFSLESLRSVRQLETLARAHILLALMVSPSAAGYQDYCLMAYTFLRRIWQVSLLTAGKSILENKILAAASSRLSLPKKEKEKEKSKDKDREKGRDPKQVTYQIPSPSKLPEALPASIEEWASYSCPEEVVSVFKQDKSDFTINPSSIQKPTYSLYYLDHLVRALQKMSLDELTIPVLQMGVVIAASVVESKSLKDLYHLRLALVCSELKLREAAAYHEEVVGQMYLGEMEQASCRKEIALKKEKDKEPLLEESLRALNEAITAVQQAEMQPLMARDKILKINEETGRGLDGTSFPQLWTLKAEVLLEMDLYQPARLLLSEAYLAFQELEDPCAESNCLYLLAQLANKERNYGQAKKLIERAQLLGGGEEFWYKSTLTLADALLCTEKEGREVAVCHLFQKLIDAFKVLKKERPNRSSVLEFMAADLEARSVSLRIQVAQEPIEGEPSDRAFLLNQMDDYLLEIENRFISCGYQEHCVDIKLERAKIKRLCAQDEKDEEQKTVCYLAAYHLAQRAVAEEEQRFHSVQGLLSLQDLQNVNTPLMRKLARLKLSLVEMSLDMLQLSWEDALEKQLEQGSMDKLLADYLQSTSDYTSIGLQWFTLKRTLAHVALAQLGSLPSLCVGCVEIRARVLGLAGKALRLLAVHADPVHPASYWEESLSAGAEPSSLKGLEILQEEGDDEEHNSDLPAFRTAPEEHSRKGSDLKRRMALARRYLAQASEVLLQCLQLSLGSSLLDVAAAASLEMVECVGSRDPAAACQFLVLSQSCSASAMMRDVLLTATADTSSSQLAALLQLEHRLKLQERTSTSLFTSVEQRLAAISKAWQNLCVTEQHFNLLNEIPPTFRILLLHHSQDGYPGPLTAVRPAPKMSCGEWQARPYSETVHRDASHLCVCRFHVFLKPEYMPLTFRIQAPTIVADLGKSKSKDKERKPSLPQDNIILIVDRHLLELPLEGLSVFREGTVSSVSREFSLQMLWNRLRKEETEGNMKKKDGKGKELKKRSPGKKGWKCSSCDRAPACCQHSVLIAETLTPVSVTREILGRYQDMFTARWVGHLGSTHFPSQAEWEQLLDSCSGFFFYGMESMLSHVLVERLAAMNLQECQMMVVLDLTRSYESMRRQLEVSENKSAPQLSLEGPLKTAILLSLVGVRSILANQWPTLLQDNALRASILWENLLTLGKPVGRAVRLLQKMEASEVANHGN</sequence>
<evidence type="ECO:0000313" key="2">
    <source>
        <dbReference type="Ensembl" id="ENSEASP00005056191.1"/>
    </source>
</evidence>
<accession>A0A9L0JS95</accession>
<dbReference type="Ensembl" id="ENSEAST00005023869.2">
    <property type="protein sequence ID" value="ENSEASP00005056191.1"/>
    <property type="gene ID" value="ENSEASG00005015010.2"/>
</dbReference>